<dbReference type="InterPro" id="IPR019826">
    <property type="entry name" value="Carboxylesterase_B_AS"/>
</dbReference>
<dbReference type="SUPFAM" id="SSF53474">
    <property type="entry name" value="alpha/beta-Hydrolases"/>
    <property type="match status" value="1"/>
</dbReference>
<dbReference type="AlphaFoldDB" id="A0A545ATN2"/>
<accession>A0A545ATN2</accession>
<gene>
    <name evidence="5" type="ORF">FL583_15965</name>
</gene>
<name>A0A545ATN2_9ACTN</name>
<dbReference type="Pfam" id="PF00135">
    <property type="entry name" value="COesterase"/>
    <property type="match status" value="1"/>
</dbReference>
<organism evidence="5 6">
    <name type="scientific">Cryptosporangium phraense</name>
    <dbReference type="NCBI Taxonomy" id="2593070"/>
    <lineage>
        <taxon>Bacteria</taxon>
        <taxon>Bacillati</taxon>
        <taxon>Actinomycetota</taxon>
        <taxon>Actinomycetes</taxon>
        <taxon>Cryptosporangiales</taxon>
        <taxon>Cryptosporangiaceae</taxon>
        <taxon>Cryptosporangium</taxon>
    </lineage>
</organism>
<dbReference type="Proteomes" id="UP000317982">
    <property type="component" value="Unassembled WGS sequence"/>
</dbReference>
<feature type="domain" description="Carboxylesterase type B" evidence="4">
    <location>
        <begin position="3"/>
        <end position="322"/>
    </location>
</feature>
<reference evidence="5 6" key="1">
    <citation type="submission" date="2019-07" db="EMBL/GenBank/DDBJ databases">
        <title>Cryptosporangium phraense sp. nov., isolated from plant litter.</title>
        <authorList>
            <person name="Suriyachadkun C."/>
        </authorList>
    </citation>
    <scope>NUCLEOTIDE SEQUENCE [LARGE SCALE GENOMIC DNA]</scope>
    <source>
        <strain evidence="5 6">A-T 5661</strain>
    </source>
</reference>
<keyword evidence="2 3" id="KW-0378">Hydrolase</keyword>
<evidence type="ECO:0000256" key="2">
    <source>
        <dbReference type="ARBA" id="ARBA00022801"/>
    </source>
</evidence>
<dbReference type="InterPro" id="IPR029058">
    <property type="entry name" value="AB_hydrolase_fold"/>
</dbReference>
<keyword evidence="6" id="KW-1185">Reference proteome</keyword>
<comment type="similarity">
    <text evidence="1 3">Belongs to the type-B carboxylesterase/lipase family.</text>
</comment>
<evidence type="ECO:0000259" key="4">
    <source>
        <dbReference type="Pfam" id="PF00135"/>
    </source>
</evidence>
<sequence>MVEVRVTGGVIRGATDDGVSRFLGVPYAAPPFGANRMRPPAAVVGWDGVRDATAYGPTVPKGDYPEQYAPLFPEVVIPGDECLNLNVWTPTGAQGLPVLVWIHGGAFVNGSGSVSAYDGTAFARDGVVTVTINYRLGPDGSLYFENDENNANLGLQDQVAALRWVRDNIAAFGGDPDRVTVAGESAGAMSVSTLLALPSAAGLFAQAITESGATAHTLPPKVGLTVSRSLAERLGVDATREAIAAVELDVLVKAAEEFHNDAQAVPDPEKYGALAARVLVFAPVVDGVVLPQHPLDAVRAGASRNVRILLGSNRQEARLFLVAGGTLDLIGEAELVAGAAAYGLGPEGLEPYRRAEPDASPGDLLAQVVSDWYFGVPAIRLAEAHQGTTFAYVFDRPFPEENHGYGSAHAVEIPFVFDTIDDPSIVPILGGAPSRAVADSTHAVWVRFITDGDPGWAPYTVDRRTTGILTETVTPVDDPRSAERAVWDGLL</sequence>
<dbReference type="InterPro" id="IPR050309">
    <property type="entry name" value="Type-B_Carboxylest/Lipase"/>
</dbReference>
<dbReference type="InterPro" id="IPR002018">
    <property type="entry name" value="CarbesteraseB"/>
</dbReference>
<dbReference type="OrthoDB" id="3199405at2"/>
<dbReference type="EC" id="3.1.1.-" evidence="3"/>
<dbReference type="EMBL" id="VIRS01000010">
    <property type="protein sequence ID" value="TQS43955.1"/>
    <property type="molecule type" value="Genomic_DNA"/>
</dbReference>
<proteinExistence type="inferred from homology"/>
<evidence type="ECO:0000256" key="1">
    <source>
        <dbReference type="ARBA" id="ARBA00005964"/>
    </source>
</evidence>
<dbReference type="Gene3D" id="3.40.50.1820">
    <property type="entry name" value="alpha/beta hydrolase"/>
    <property type="match status" value="1"/>
</dbReference>
<dbReference type="FunCoup" id="A0A545ATN2">
    <property type="interactions" value="28"/>
</dbReference>
<dbReference type="RefSeq" id="WP_142705439.1">
    <property type="nucleotide sequence ID" value="NZ_VIRS01000010.1"/>
</dbReference>
<protein>
    <recommendedName>
        <fullName evidence="3">Carboxylic ester hydrolase</fullName>
        <ecNumber evidence="3">3.1.1.-</ecNumber>
    </recommendedName>
</protein>
<evidence type="ECO:0000256" key="3">
    <source>
        <dbReference type="RuleBase" id="RU361235"/>
    </source>
</evidence>
<dbReference type="PROSITE" id="PS00122">
    <property type="entry name" value="CARBOXYLESTERASE_B_1"/>
    <property type="match status" value="1"/>
</dbReference>
<dbReference type="GO" id="GO:0016787">
    <property type="term" value="F:hydrolase activity"/>
    <property type="evidence" value="ECO:0007669"/>
    <property type="project" value="UniProtKB-KW"/>
</dbReference>
<evidence type="ECO:0000313" key="5">
    <source>
        <dbReference type="EMBL" id="TQS43955.1"/>
    </source>
</evidence>
<evidence type="ECO:0000313" key="6">
    <source>
        <dbReference type="Proteomes" id="UP000317982"/>
    </source>
</evidence>
<dbReference type="InParanoid" id="A0A545ATN2"/>
<comment type="caution">
    <text evidence="5">The sequence shown here is derived from an EMBL/GenBank/DDBJ whole genome shotgun (WGS) entry which is preliminary data.</text>
</comment>
<dbReference type="PANTHER" id="PTHR11559">
    <property type="entry name" value="CARBOXYLESTERASE"/>
    <property type="match status" value="1"/>
</dbReference>